<evidence type="ECO:0000313" key="1">
    <source>
        <dbReference type="EMBL" id="KAK6995906.1"/>
    </source>
</evidence>
<protein>
    <submittedName>
        <fullName evidence="1">Uncharacterized protein</fullName>
    </submittedName>
</protein>
<organism evidence="1 2">
    <name type="scientific">Favolaschia claudopus</name>
    <dbReference type="NCBI Taxonomy" id="2862362"/>
    <lineage>
        <taxon>Eukaryota</taxon>
        <taxon>Fungi</taxon>
        <taxon>Dikarya</taxon>
        <taxon>Basidiomycota</taxon>
        <taxon>Agaricomycotina</taxon>
        <taxon>Agaricomycetes</taxon>
        <taxon>Agaricomycetidae</taxon>
        <taxon>Agaricales</taxon>
        <taxon>Marasmiineae</taxon>
        <taxon>Mycenaceae</taxon>
        <taxon>Favolaschia</taxon>
    </lineage>
</organism>
<sequence>MNQEHLLALLKGRSVPQTQKAASRIAREENLTAYVLPAKCLSGVDGLCSSAMLVKWRGIIDTRRTNRRRRRQRFYVIAPASVSSEDGRLVDHLFIDSLSAEDLPKSLYAVSCTTPLPKAAQALSLPPPPPLSPPLLPPSFTKRTPALTYSFPIASLDSQVPRLSAARLLSSMRQSFTLVWRIPPPPPLPAPASSVHGLRLALELVGEKRKTSEEADKEPVVRWREEEARRREGAWRPLDDEARSREGAGQLGFLFAVSSGYNHRKTPVAITPDHPSPACSCGFWIDLS</sequence>
<reference evidence="1 2" key="1">
    <citation type="journal article" date="2024" name="J Genomics">
        <title>Draft genome sequencing and assembly of Favolaschia claudopus CIRM-BRFM 2984 isolated from oak limbs.</title>
        <authorList>
            <person name="Navarro D."/>
            <person name="Drula E."/>
            <person name="Chaduli D."/>
            <person name="Cazenave R."/>
            <person name="Ahrendt S."/>
            <person name="Wang J."/>
            <person name="Lipzen A."/>
            <person name="Daum C."/>
            <person name="Barry K."/>
            <person name="Grigoriev I.V."/>
            <person name="Favel A."/>
            <person name="Rosso M.N."/>
            <person name="Martin F."/>
        </authorList>
    </citation>
    <scope>NUCLEOTIDE SEQUENCE [LARGE SCALE GENOMIC DNA]</scope>
    <source>
        <strain evidence="1 2">CIRM-BRFM 2984</strain>
    </source>
</reference>
<dbReference type="Proteomes" id="UP001362999">
    <property type="component" value="Unassembled WGS sequence"/>
</dbReference>
<dbReference type="EMBL" id="JAWWNJ010000100">
    <property type="protein sequence ID" value="KAK6995906.1"/>
    <property type="molecule type" value="Genomic_DNA"/>
</dbReference>
<gene>
    <name evidence="1" type="ORF">R3P38DRAFT_2800236</name>
</gene>
<dbReference type="AlphaFoldDB" id="A0AAV9ZXM3"/>
<comment type="caution">
    <text evidence="1">The sequence shown here is derived from an EMBL/GenBank/DDBJ whole genome shotgun (WGS) entry which is preliminary data.</text>
</comment>
<evidence type="ECO:0000313" key="2">
    <source>
        <dbReference type="Proteomes" id="UP001362999"/>
    </source>
</evidence>
<accession>A0AAV9ZXM3</accession>
<name>A0AAV9ZXM3_9AGAR</name>
<proteinExistence type="predicted"/>
<keyword evidence="2" id="KW-1185">Reference proteome</keyword>